<name>A0ABW3JZN6_9BACT</name>
<proteinExistence type="predicted"/>
<dbReference type="EMBL" id="JBHTKA010000001">
    <property type="protein sequence ID" value="MFD0999409.1"/>
    <property type="molecule type" value="Genomic_DNA"/>
</dbReference>
<feature type="signal peptide" evidence="1">
    <location>
        <begin position="1"/>
        <end position="22"/>
    </location>
</feature>
<dbReference type="InterPro" id="IPR025293">
    <property type="entry name" value="YfiR/HmsC-like"/>
</dbReference>
<accession>A0ABW3JZN6</accession>
<evidence type="ECO:0000256" key="1">
    <source>
        <dbReference type="SAM" id="SignalP"/>
    </source>
</evidence>
<reference evidence="3" key="1">
    <citation type="journal article" date="2019" name="Int. J. Syst. Evol. Microbiol.">
        <title>The Global Catalogue of Microorganisms (GCM) 10K type strain sequencing project: providing services to taxonomists for standard genome sequencing and annotation.</title>
        <authorList>
            <consortium name="The Broad Institute Genomics Platform"/>
            <consortium name="The Broad Institute Genome Sequencing Center for Infectious Disease"/>
            <person name="Wu L."/>
            <person name="Ma J."/>
        </authorList>
    </citation>
    <scope>NUCLEOTIDE SEQUENCE [LARGE SCALE GENOMIC DNA]</scope>
    <source>
        <strain evidence="3">CCUG 58938</strain>
    </source>
</reference>
<keyword evidence="1" id="KW-0732">Signal</keyword>
<gene>
    <name evidence="2" type="ORF">ACFQ21_08830</name>
</gene>
<dbReference type="RefSeq" id="WP_377577803.1">
    <property type="nucleotide sequence ID" value="NZ_JBHTKA010000001.1"/>
</dbReference>
<evidence type="ECO:0000313" key="3">
    <source>
        <dbReference type="Proteomes" id="UP001597112"/>
    </source>
</evidence>
<feature type="chain" id="PRO_5046125720" evidence="1">
    <location>
        <begin position="23"/>
        <end position="173"/>
    </location>
</feature>
<organism evidence="2 3">
    <name type="scientific">Ohtaekwangia kribbensis</name>
    <dbReference type="NCBI Taxonomy" id="688913"/>
    <lineage>
        <taxon>Bacteria</taxon>
        <taxon>Pseudomonadati</taxon>
        <taxon>Bacteroidota</taxon>
        <taxon>Cytophagia</taxon>
        <taxon>Cytophagales</taxon>
        <taxon>Fulvivirgaceae</taxon>
        <taxon>Ohtaekwangia</taxon>
    </lineage>
</organism>
<comment type="caution">
    <text evidence="2">The sequence shown here is derived from an EMBL/GenBank/DDBJ whole genome shotgun (WGS) entry which is preliminary data.</text>
</comment>
<keyword evidence="3" id="KW-1185">Reference proteome</keyword>
<protein>
    <submittedName>
        <fullName evidence="2">YfiR family protein</fullName>
    </submittedName>
</protein>
<dbReference type="Proteomes" id="UP001597112">
    <property type="component" value="Unassembled WGS sequence"/>
</dbReference>
<dbReference type="Pfam" id="PF13689">
    <property type="entry name" value="DUF4154"/>
    <property type="match status" value="1"/>
</dbReference>
<sequence length="173" mass="19301">MKSKAKYIVVFAILLCSGVSSQAQSVDYKAQVLFMYNFMKYTNWPTPVGDFRIIVYGNSPISAELKKLALVKKTPNGKSIVVTEVMDAKSITDCEMLYIPDAKSKDLEQIINTIKDKPVLIITQRDGLAKKGACINFFIQDDDRLGFTISIKNLEARKLKIGSELTILAEVVN</sequence>
<evidence type="ECO:0000313" key="2">
    <source>
        <dbReference type="EMBL" id="MFD0999409.1"/>
    </source>
</evidence>